<dbReference type="VEuPathDB" id="FungiDB:PABG_00269"/>
<dbReference type="Proteomes" id="UP000242814">
    <property type="component" value="Unassembled WGS sequence"/>
</dbReference>
<dbReference type="PANTHER" id="PTHR36205">
    <property type="entry name" value="CHROMOSOME 19, WHOLE GENOME SHOTGUN SEQUENCE"/>
    <property type="match status" value="1"/>
</dbReference>
<protein>
    <submittedName>
        <fullName evidence="1">Uncharacterized protein</fullName>
    </submittedName>
</protein>
<dbReference type="EMBL" id="LZYO01000308">
    <property type="protein sequence ID" value="ODH19774.1"/>
    <property type="molecule type" value="Genomic_DNA"/>
</dbReference>
<evidence type="ECO:0000313" key="1">
    <source>
        <dbReference type="EMBL" id="ODH19774.1"/>
    </source>
</evidence>
<dbReference type="OrthoDB" id="3353407at2759"/>
<name>A0A1D2J8H9_PARBR</name>
<gene>
    <name evidence="1" type="ORF">ACO22_06099</name>
</gene>
<dbReference type="Pfam" id="PF11885">
    <property type="entry name" value="DUF3405"/>
    <property type="match status" value="1"/>
</dbReference>
<dbReference type="AlphaFoldDB" id="A0A1D2J8H9"/>
<sequence>MRSINRILLNRPSRRVLQLPFLLCIFLSVAVIIGHNLKAHQNHQIKSLQEQYHEEAGQYPSVFKNFVSTLTRLTATPEHLNHAYVVDDPRFADVTGAKIPKIYSPYPDYQSQEWNKTHRGRYYPCEGPRGKLVAENLDDQVGAYVGDLKFPKPMFGSHGAIGLNENVFFDRYTRYGAYGFGENETDVKNWKKPSRVKWDKVNWGKLQRQCVAKNAARFYSDESLLDDLPRNSSRRQMKLETRTALLIRTYVGKTYSDNDMHVIRSMITELSLQSGGEYTVFLLLHVKDGKIELDKDDVYKQVIKDHVPREFWEITVLWNIPMVSKRYPDLVQMSLTDVHRAQWLSVQHFALTRPEFNYIWNWELDSRFTGHHYEFASKLSQFSRNQPRRGLWERNARFYIPALHGSYNHAFRNFTQQSETETIWGPMPINLKSLSPEGPSPPVPSPEEDNYEWSVGEDADYIGFLPIFHPIGTEWVIRNEVYGYLGSDTPRRASLITHSRLSRRLLLAMDSENVLGRHMSSELFPVSVSLLHGFKAVAAPHPIYSDRNLSSKSAERWFNPGINGRSGSSSNSPFGWKREARFLDLSWYYRANLAGRLYWNFLGWEKGSTGGALYEFLYGRVVLPSILFHPIKDVHPDANSMGYNFDFQN</sequence>
<accession>A0A1D2J8H9</accession>
<dbReference type="PANTHER" id="PTHR36205:SF2">
    <property type="entry name" value="MAJOR FACILITATOR SUPERFAMILY TRANSPORTER"/>
    <property type="match status" value="1"/>
</dbReference>
<comment type="caution">
    <text evidence="1">The sequence shown here is derived from an EMBL/GenBank/DDBJ whole genome shotgun (WGS) entry which is preliminary data.</text>
</comment>
<dbReference type="InterPro" id="IPR021822">
    <property type="entry name" value="DUF3405"/>
</dbReference>
<proteinExistence type="predicted"/>
<reference evidence="1 2" key="1">
    <citation type="submission" date="2016-06" db="EMBL/GenBank/DDBJ databases">
        <authorList>
            <person name="Kjaerup R.B."/>
            <person name="Dalgaard T.S."/>
            <person name="Juul-Madsen H.R."/>
        </authorList>
    </citation>
    <scope>NUCLEOTIDE SEQUENCE [LARGE SCALE GENOMIC DNA]</scope>
    <source>
        <strain evidence="1 2">Pb300</strain>
    </source>
</reference>
<organism evidence="1 2">
    <name type="scientific">Paracoccidioides brasiliensis</name>
    <dbReference type="NCBI Taxonomy" id="121759"/>
    <lineage>
        <taxon>Eukaryota</taxon>
        <taxon>Fungi</taxon>
        <taxon>Dikarya</taxon>
        <taxon>Ascomycota</taxon>
        <taxon>Pezizomycotina</taxon>
        <taxon>Eurotiomycetes</taxon>
        <taxon>Eurotiomycetidae</taxon>
        <taxon>Onygenales</taxon>
        <taxon>Ajellomycetaceae</taxon>
        <taxon>Paracoccidioides</taxon>
    </lineage>
</organism>
<evidence type="ECO:0000313" key="2">
    <source>
        <dbReference type="Proteomes" id="UP000242814"/>
    </source>
</evidence>
<dbReference type="VEuPathDB" id="FungiDB:PADG_02679"/>